<evidence type="ECO:0000313" key="3">
    <source>
        <dbReference type="Proteomes" id="UP000321533"/>
    </source>
</evidence>
<dbReference type="AlphaFoldDB" id="A0A5B8V8J6"/>
<keyword evidence="2" id="KW-0808">Transferase</keyword>
<dbReference type="OrthoDB" id="9803241at2"/>
<protein>
    <submittedName>
        <fullName evidence="2">Glycosyltransferase</fullName>
    </submittedName>
</protein>
<dbReference type="PANTHER" id="PTHR21015">
    <property type="entry name" value="UDP-N-ACETYLGLUCOSAMINE--N-ACETYLMURAMYL-(PENTAPEPTIDE) PYROPHOSPHORYL-UNDECAPRENOL N-ACETYLGLUCOSAMINE TRANSFERASE 1"/>
    <property type="match status" value="1"/>
</dbReference>
<sequence length="355" mass="41023">MIAPLDWGLGHASRCIPIIKYLQKRGCKVIIASDGEQLNLLKKEFPGLEFVKLKGYNVRYSKYKRWLGAKILWQTPKILLRIRHEHTDLGGIVDKYDIDVVISDNRYGLHTNKVPCIFITHQLIVKSPFPWLQNFIQKINYRFISRFTECWIPDFEGKKNIAGLLSHPEIMPPGINKYIGPLSRFSREEKKGNVYKYFFVLSGPEPQRTILEEKIMLITPKLSGKILVVRGKPTEPESDIAPGLINIKNHLTTDEMQNAFLQSEYIISRAGYTTIMELLSLGKKSILMPTPGQTEQEYLADHLMQQQWCYKCKQDDDLLFHILKAEKFDYVIPGLDEPFYEKVIDDFLISLDCGV</sequence>
<organism evidence="2 3">
    <name type="scientific">Panacibacter ginsenosidivorans</name>
    <dbReference type="NCBI Taxonomy" id="1813871"/>
    <lineage>
        <taxon>Bacteria</taxon>
        <taxon>Pseudomonadati</taxon>
        <taxon>Bacteroidota</taxon>
        <taxon>Chitinophagia</taxon>
        <taxon>Chitinophagales</taxon>
        <taxon>Chitinophagaceae</taxon>
        <taxon>Panacibacter</taxon>
    </lineage>
</organism>
<feature type="domain" description="Glycosyl transferase family 28 C-terminal" evidence="1">
    <location>
        <begin position="251"/>
        <end position="316"/>
    </location>
</feature>
<dbReference type="PANTHER" id="PTHR21015:SF22">
    <property type="entry name" value="GLYCOSYLTRANSFERASE"/>
    <property type="match status" value="1"/>
</dbReference>
<evidence type="ECO:0000313" key="2">
    <source>
        <dbReference type="EMBL" id="QEC67485.1"/>
    </source>
</evidence>
<dbReference type="RefSeq" id="WP_147189292.1">
    <property type="nucleotide sequence ID" value="NZ_CP042435.1"/>
</dbReference>
<keyword evidence="3" id="KW-1185">Reference proteome</keyword>
<name>A0A5B8V8J6_9BACT</name>
<dbReference type="Gene3D" id="3.40.50.2000">
    <property type="entry name" value="Glycogen Phosphorylase B"/>
    <property type="match status" value="1"/>
</dbReference>
<dbReference type="InterPro" id="IPR007235">
    <property type="entry name" value="Glyco_trans_28_C"/>
</dbReference>
<proteinExistence type="predicted"/>
<gene>
    <name evidence="2" type="ORF">FRZ67_09315</name>
</gene>
<reference evidence="2 3" key="1">
    <citation type="journal article" date="2016" name="Int. J. Syst. Evol. Microbiol.">
        <title>Panacibacter ginsenosidivorans gen. nov., sp. nov., with ginsenoside converting activity isolated from soil of a ginseng field.</title>
        <authorList>
            <person name="Siddiqi M.Z."/>
            <person name="Muhammad Shafi S."/>
            <person name="Choi K.D."/>
            <person name="Im W.T."/>
        </authorList>
    </citation>
    <scope>NUCLEOTIDE SEQUENCE [LARGE SCALE GENOMIC DNA]</scope>
    <source>
        <strain evidence="2 3">Gsoil1550</strain>
    </source>
</reference>
<accession>A0A5B8V8J6</accession>
<dbReference type="Proteomes" id="UP000321533">
    <property type="component" value="Chromosome"/>
</dbReference>
<dbReference type="KEGG" id="pgin:FRZ67_09315"/>
<dbReference type="EMBL" id="CP042435">
    <property type="protein sequence ID" value="QEC67485.1"/>
    <property type="molecule type" value="Genomic_DNA"/>
</dbReference>
<evidence type="ECO:0000259" key="1">
    <source>
        <dbReference type="Pfam" id="PF04101"/>
    </source>
</evidence>
<dbReference type="GO" id="GO:0016758">
    <property type="term" value="F:hexosyltransferase activity"/>
    <property type="evidence" value="ECO:0007669"/>
    <property type="project" value="InterPro"/>
</dbReference>
<dbReference type="Pfam" id="PF04101">
    <property type="entry name" value="Glyco_tran_28_C"/>
    <property type="match status" value="1"/>
</dbReference>
<dbReference type="SUPFAM" id="SSF53756">
    <property type="entry name" value="UDP-Glycosyltransferase/glycogen phosphorylase"/>
    <property type="match status" value="1"/>
</dbReference>